<comment type="pathway">
    <text evidence="6">Quinol/quinone metabolism; menaquinone biosynthesis.</text>
</comment>
<comment type="cofactor">
    <cofactor evidence="6">
        <name>Mg(2+)</name>
        <dbReference type="ChEBI" id="CHEBI:18420"/>
    </cofactor>
    <cofactor evidence="6">
        <name>Mn(2+)</name>
        <dbReference type="ChEBI" id="CHEBI:29035"/>
    </cofactor>
</comment>
<evidence type="ECO:0000259" key="9">
    <source>
        <dbReference type="Pfam" id="PF02776"/>
    </source>
</evidence>
<dbReference type="PANTHER" id="PTHR42916:SF1">
    <property type="entry name" value="PROTEIN PHYLLO, CHLOROPLASTIC"/>
    <property type="match status" value="1"/>
</dbReference>
<keyword evidence="2 6" id="KW-0479">Metal-binding</keyword>
<keyword evidence="5 6" id="KW-0464">Manganese</keyword>
<dbReference type="InterPro" id="IPR012001">
    <property type="entry name" value="Thiamin_PyroP_enz_TPP-bd_dom"/>
</dbReference>
<comment type="pathway">
    <text evidence="6">Quinol/quinone metabolism; 1,4-dihydroxy-2-naphthoate biosynthesis; 1,4-dihydroxy-2-naphthoate from chorismate: step 2/7.</text>
</comment>
<evidence type="ECO:0000313" key="11">
    <source>
        <dbReference type="Proteomes" id="UP001321421"/>
    </source>
</evidence>
<dbReference type="InterPro" id="IPR004433">
    <property type="entry name" value="MenaQ_synth_MenD"/>
</dbReference>
<organism evidence="10 11">
    <name type="scientific">Barrientosiimonas endolithica</name>
    <dbReference type="NCBI Taxonomy" id="1535208"/>
    <lineage>
        <taxon>Bacteria</taxon>
        <taxon>Bacillati</taxon>
        <taxon>Actinomycetota</taxon>
        <taxon>Actinomycetes</taxon>
        <taxon>Micrococcales</taxon>
        <taxon>Dermacoccaceae</taxon>
        <taxon>Barrientosiimonas</taxon>
    </lineage>
</organism>
<dbReference type="EC" id="2.2.1.9" evidence="6"/>
<comment type="cofactor">
    <cofactor evidence="6">
        <name>thiamine diphosphate</name>
        <dbReference type="ChEBI" id="CHEBI:58937"/>
    </cofactor>
    <text evidence="6">Binds 1 thiamine pyrophosphate per subunit.</text>
</comment>
<evidence type="ECO:0000256" key="3">
    <source>
        <dbReference type="ARBA" id="ARBA00022842"/>
    </source>
</evidence>
<dbReference type="HAMAP" id="MF_01659">
    <property type="entry name" value="MenD"/>
    <property type="match status" value="1"/>
</dbReference>
<evidence type="ECO:0000256" key="6">
    <source>
        <dbReference type="HAMAP-Rule" id="MF_01659"/>
    </source>
</evidence>
<dbReference type="PANTHER" id="PTHR42916">
    <property type="entry name" value="2-SUCCINYL-5-ENOLPYRUVYL-6-HYDROXY-3-CYCLOHEXENE-1-CARBOXYLATE SYNTHASE"/>
    <property type="match status" value="1"/>
</dbReference>
<evidence type="ECO:0000256" key="7">
    <source>
        <dbReference type="SAM" id="MobiDB-lite"/>
    </source>
</evidence>
<keyword evidence="11" id="KW-1185">Reference proteome</keyword>
<proteinExistence type="inferred from homology"/>
<dbReference type="SUPFAM" id="SSF52518">
    <property type="entry name" value="Thiamin diphosphate-binding fold (THDP-binding)"/>
    <property type="match status" value="2"/>
</dbReference>
<dbReference type="Gene3D" id="3.40.50.1220">
    <property type="entry name" value="TPP-binding domain"/>
    <property type="match status" value="1"/>
</dbReference>
<comment type="subunit">
    <text evidence="6">Homodimer.</text>
</comment>
<keyword evidence="4 6" id="KW-0786">Thiamine pyrophosphate</keyword>
<dbReference type="NCBIfam" id="TIGR00173">
    <property type="entry name" value="menD"/>
    <property type="match status" value="1"/>
</dbReference>
<dbReference type="InterPro" id="IPR011766">
    <property type="entry name" value="TPP_enzyme_TPP-bd"/>
</dbReference>
<evidence type="ECO:0000313" key="10">
    <source>
        <dbReference type="EMBL" id="BDZ56772.1"/>
    </source>
</evidence>
<sequence>MTASLPDVRAWGRIDRVNPSMALATVLVDELVRHGVRDLVLCPGSRSAPLAYAAYEADRAGRLRLHVRVDERAAGFLALGLAKVTRVPVPVVTTSGTAAANLHPAVLESAQASVPMIVITADRPSELRGTGANQTTDQVKLYGAACRWYHETATPEVRPGQNTTWRSVVGRAIAESRGLPSGDAGPVHLNVPLRDPLVPTEDDTEWPEPLDGRERGAPWLELRAPDSHPGVSTGPGIAPVPRTLVLLGDLPSPDLAAELAELADAAGWPLVAEPFGRYHRGRVTPHGPLILGASDWLADNLPERVIVGGRVTLARDVQRLLGNPAVSVEIVTPLTTWADAGHVVRRVHDWSDIARSHEAVSNCVDRAWASRWRKAGAALAGAVDPVIRDSWPSGPAIAATVAYNAPAGSAIYVGSSNTARDLDIGRNPARIAKNVLAVGNRGLAGIDGVVSSAIGLALSTPSAQTYALVGDLTFLHDSNALLIGPGEPRPNLTVVVINDDGGGIFGTLEPGRPDLGEPFERVFGTPTGTRIADLCVAHDIEHELVTEPDHLADRIRKPRKGIQVVEVALPRVGQRALRERLREVAAQAVASVG</sequence>
<dbReference type="Gene3D" id="3.40.50.970">
    <property type="match status" value="2"/>
</dbReference>
<comment type="function">
    <text evidence="6">Catalyzes the thiamine diphosphate-dependent decarboxylation of 2-oxoglutarate and the subsequent addition of the resulting succinic semialdehyde-thiamine pyrophosphate anion to isochorismate to yield 2-succinyl-5-enolpyruvyl-6-hydroxy-3-cyclohexene-1-carboxylate (SEPHCHC).</text>
</comment>
<evidence type="ECO:0000256" key="4">
    <source>
        <dbReference type="ARBA" id="ARBA00023052"/>
    </source>
</evidence>
<feature type="domain" description="Thiamine pyrophosphate enzyme TPP-binding" evidence="8">
    <location>
        <begin position="442"/>
        <end position="559"/>
    </location>
</feature>
<comment type="similarity">
    <text evidence="6">Belongs to the TPP enzyme family. MenD subfamily.</text>
</comment>
<dbReference type="CDD" id="cd02009">
    <property type="entry name" value="TPP_SHCHC_synthase"/>
    <property type="match status" value="1"/>
</dbReference>
<evidence type="ECO:0000256" key="5">
    <source>
        <dbReference type="ARBA" id="ARBA00023211"/>
    </source>
</evidence>
<gene>
    <name evidence="6 10" type="primary">menD</name>
    <name evidence="10" type="ORF">GCM10025872_04290</name>
</gene>
<name>A0ABN6YH56_9MICO</name>
<dbReference type="Pfam" id="PF02776">
    <property type="entry name" value="TPP_enzyme_N"/>
    <property type="match status" value="1"/>
</dbReference>
<keyword evidence="1 6" id="KW-0808">Transferase</keyword>
<keyword evidence="6" id="KW-0474">Menaquinone biosynthesis</keyword>
<evidence type="ECO:0000259" key="8">
    <source>
        <dbReference type="Pfam" id="PF02775"/>
    </source>
</evidence>
<dbReference type="Pfam" id="PF02775">
    <property type="entry name" value="TPP_enzyme_C"/>
    <property type="match status" value="1"/>
</dbReference>
<dbReference type="EMBL" id="AP027735">
    <property type="protein sequence ID" value="BDZ56772.1"/>
    <property type="molecule type" value="Genomic_DNA"/>
</dbReference>
<evidence type="ECO:0000256" key="2">
    <source>
        <dbReference type="ARBA" id="ARBA00022723"/>
    </source>
</evidence>
<feature type="region of interest" description="Disordered" evidence="7">
    <location>
        <begin position="176"/>
        <end position="211"/>
    </location>
</feature>
<dbReference type="InterPro" id="IPR029061">
    <property type="entry name" value="THDP-binding"/>
</dbReference>
<dbReference type="Proteomes" id="UP001321421">
    <property type="component" value="Chromosome"/>
</dbReference>
<comment type="catalytic activity">
    <reaction evidence="6">
        <text>isochorismate + 2-oxoglutarate + H(+) = 5-enolpyruvoyl-6-hydroxy-2-succinyl-cyclohex-3-ene-1-carboxylate + CO2</text>
        <dbReference type="Rhea" id="RHEA:25593"/>
        <dbReference type="ChEBI" id="CHEBI:15378"/>
        <dbReference type="ChEBI" id="CHEBI:16526"/>
        <dbReference type="ChEBI" id="CHEBI:16810"/>
        <dbReference type="ChEBI" id="CHEBI:29780"/>
        <dbReference type="ChEBI" id="CHEBI:58818"/>
        <dbReference type="EC" id="2.2.1.9"/>
    </reaction>
</comment>
<protein>
    <recommendedName>
        <fullName evidence="6">2-succinyl-5-enolpyruvyl-6-hydroxy-3-cyclohexene-1-carboxylate synthase</fullName>
        <shortName evidence="6">SEPHCHC synthase</shortName>
        <ecNumber evidence="6">2.2.1.9</ecNumber>
    </recommendedName>
    <alternativeName>
        <fullName evidence="6">Menaquinone biosynthesis protein MenD</fullName>
    </alternativeName>
</protein>
<dbReference type="CDD" id="cd07037">
    <property type="entry name" value="TPP_PYR_MenD"/>
    <property type="match status" value="1"/>
</dbReference>
<evidence type="ECO:0000256" key="1">
    <source>
        <dbReference type="ARBA" id="ARBA00022679"/>
    </source>
</evidence>
<accession>A0ABN6YH56</accession>
<dbReference type="PIRSF" id="PIRSF004983">
    <property type="entry name" value="MenD"/>
    <property type="match status" value="1"/>
</dbReference>
<feature type="domain" description="Thiamine pyrophosphate enzyme N-terminal TPP-binding" evidence="9">
    <location>
        <begin position="21"/>
        <end position="140"/>
    </location>
</feature>
<reference evidence="11" key="1">
    <citation type="journal article" date="2019" name="Int. J. Syst. Evol. Microbiol.">
        <title>The Global Catalogue of Microorganisms (GCM) 10K type strain sequencing project: providing services to taxonomists for standard genome sequencing and annotation.</title>
        <authorList>
            <consortium name="The Broad Institute Genomics Platform"/>
            <consortium name="The Broad Institute Genome Sequencing Center for Infectious Disease"/>
            <person name="Wu L."/>
            <person name="Ma J."/>
        </authorList>
    </citation>
    <scope>NUCLEOTIDE SEQUENCE [LARGE SCALE GENOMIC DNA]</scope>
    <source>
        <strain evidence="11">NBRC 110608</strain>
    </source>
</reference>
<keyword evidence="3 6" id="KW-0460">Magnesium</keyword>